<reference evidence="2 3" key="1">
    <citation type="submission" date="2019-10" db="EMBL/GenBank/DDBJ databases">
        <authorList>
            <person name="Karimi E."/>
        </authorList>
    </citation>
    <scope>NUCLEOTIDE SEQUENCE [LARGE SCALE GENOMIC DNA]</scope>
    <source>
        <strain evidence="2">Aeromonas sp. 8C</strain>
    </source>
</reference>
<dbReference type="InterPro" id="IPR001173">
    <property type="entry name" value="Glyco_trans_2-like"/>
</dbReference>
<gene>
    <name evidence="2" type="ORF">AERO8C_130031</name>
</gene>
<sequence length="305" mass="35344">MNIGIKPKLDICIPTFQRPHECVRQVVFLYEEIKCLLSNDDCAFEINLYIRDNHSDNKNYLYIVHEVEKIKQGFDSFLISINRNNANLGLVGNIQKMLQEDSLGDYVWFVGDDDILHQGVLNNIINGLSGEKKDLIFMNYNCIHKDFGLVKAKAFSEKENFNIIELFNKNDAIMMFITSCVYSREMLLSAFSFHEKNHGPVEITFPLYSAFYCSFNGIVKIIPEIFISDVVSGISWESVYNRVRLILVPREILKLKVIGYSTCKTYLCVINYYVKNYRYIIGVFLRLFVPSKIVNKISRYLKAAP</sequence>
<dbReference type="Pfam" id="PF00535">
    <property type="entry name" value="Glycos_transf_2"/>
    <property type="match status" value="1"/>
</dbReference>
<organism evidence="2 3">
    <name type="scientific">Aeromonas veronii</name>
    <dbReference type="NCBI Taxonomy" id="654"/>
    <lineage>
        <taxon>Bacteria</taxon>
        <taxon>Pseudomonadati</taxon>
        <taxon>Pseudomonadota</taxon>
        <taxon>Gammaproteobacteria</taxon>
        <taxon>Aeromonadales</taxon>
        <taxon>Aeromonadaceae</taxon>
        <taxon>Aeromonas</taxon>
    </lineage>
</organism>
<feature type="domain" description="Glycosyltransferase 2-like" evidence="1">
    <location>
        <begin position="11"/>
        <end position="184"/>
    </location>
</feature>
<evidence type="ECO:0000259" key="1">
    <source>
        <dbReference type="Pfam" id="PF00535"/>
    </source>
</evidence>
<proteinExistence type="predicted"/>
<keyword evidence="2" id="KW-0808">Transferase</keyword>
<evidence type="ECO:0000313" key="2">
    <source>
        <dbReference type="EMBL" id="VXA82444.1"/>
    </source>
</evidence>
<dbReference type="EMBL" id="CABWLC010000005">
    <property type="protein sequence ID" value="VXA82444.1"/>
    <property type="molecule type" value="Genomic_DNA"/>
</dbReference>
<name>A0A653KUH7_AERVE</name>
<dbReference type="RefSeq" id="WP_159158481.1">
    <property type="nucleotide sequence ID" value="NZ_JBMKFB010000019.1"/>
</dbReference>
<evidence type="ECO:0000313" key="3">
    <source>
        <dbReference type="Proteomes" id="UP000439123"/>
    </source>
</evidence>
<dbReference type="Gene3D" id="3.90.550.10">
    <property type="entry name" value="Spore Coat Polysaccharide Biosynthesis Protein SpsA, Chain A"/>
    <property type="match status" value="1"/>
</dbReference>
<dbReference type="SUPFAM" id="SSF53448">
    <property type="entry name" value="Nucleotide-diphospho-sugar transferases"/>
    <property type="match status" value="1"/>
</dbReference>
<protein>
    <submittedName>
        <fullName evidence="2">Putative Glycosyltransferase involved in cell wall bisynthesis</fullName>
    </submittedName>
</protein>
<dbReference type="InterPro" id="IPR029044">
    <property type="entry name" value="Nucleotide-diphossugar_trans"/>
</dbReference>
<accession>A0A653KUH7</accession>
<dbReference type="AlphaFoldDB" id="A0A653KUH7"/>
<dbReference type="Proteomes" id="UP000439123">
    <property type="component" value="Unassembled WGS sequence"/>
</dbReference>
<dbReference type="GO" id="GO:0016740">
    <property type="term" value="F:transferase activity"/>
    <property type="evidence" value="ECO:0007669"/>
    <property type="project" value="UniProtKB-KW"/>
</dbReference>